<gene>
    <name evidence="1" type="ordered locus">Mnod_1688</name>
</gene>
<dbReference type="EMBL" id="CP001349">
    <property type="protein sequence ID" value="ACL56678.1"/>
    <property type="molecule type" value="Genomic_DNA"/>
</dbReference>
<dbReference type="HOGENOM" id="CLU_087914_1_0_5"/>
<dbReference type="eggNOG" id="COG3350">
    <property type="taxonomic scope" value="Bacteria"/>
</dbReference>
<dbReference type="NCBIfam" id="NF041384">
    <property type="entry name" value="YHS_seleno_dom"/>
    <property type="match status" value="1"/>
</dbReference>
<name>B8IQX6_METNO</name>
<organism evidence="1 2">
    <name type="scientific">Methylobacterium nodulans (strain LMG 21967 / CNCM I-2342 / ORS 2060)</name>
    <dbReference type="NCBI Taxonomy" id="460265"/>
    <lineage>
        <taxon>Bacteria</taxon>
        <taxon>Pseudomonadati</taxon>
        <taxon>Pseudomonadota</taxon>
        <taxon>Alphaproteobacteria</taxon>
        <taxon>Hyphomicrobiales</taxon>
        <taxon>Methylobacteriaceae</taxon>
        <taxon>Methylobacterium</taxon>
    </lineage>
</organism>
<evidence type="ECO:0008006" key="3">
    <source>
        <dbReference type="Google" id="ProtNLM"/>
    </source>
</evidence>
<sequence length="160" mass="17005">MVNIGLTRRGLLSLAVAGPLAVGPEGAGPHSPLPPLFAVDPLSGLALRGYDPVSYALGEWPVPGRAAYELAWAGLAWRFAGPANRAAFARDPEIYAPRLGGYDPVGIAEGRFVDADPLVALHRSGRLYLFRNEARRAAADAVVIAAAEARWPALQRRLES</sequence>
<reference evidence="1 2" key="1">
    <citation type="submission" date="2009-01" db="EMBL/GenBank/DDBJ databases">
        <title>Complete sequence of chromosome of Methylobacterium nodulans ORS 2060.</title>
        <authorList>
            <consortium name="US DOE Joint Genome Institute"/>
            <person name="Lucas S."/>
            <person name="Copeland A."/>
            <person name="Lapidus A."/>
            <person name="Glavina del Rio T."/>
            <person name="Dalin E."/>
            <person name="Tice H."/>
            <person name="Bruce D."/>
            <person name="Goodwin L."/>
            <person name="Pitluck S."/>
            <person name="Sims D."/>
            <person name="Brettin T."/>
            <person name="Detter J.C."/>
            <person name="Han C."/>
            <person name="Larimer F."/>
            <person name="Land M."/>
            <person name="Hauser L."/>
            <person name="Kyrpides N."/>
            <person name="Ivanova N."/>
            <person name="Marx C.J."/>
            <person name="Richardson P."/>
        </authorList>
    </citation>
    <scope>NUCLEOTIDE SEQUENCE [LARGE SCALE GENOMIC DNA]</scope>
    <source>
        <strain evidence="2">LMG 21967 / CNCM I-2342 / ORS 2060</strain>
    </source>
</reference>
<dbReference type="STRING" id="460265.Mnod_1688"/>
<evidence type="ECO:0000313" key="2">
    <source>
        <dbReference type="Proteomes" id="UP000008207"/>
    </source>
</evidence>
<evidence type="ECO:0000313" key="1">
    <source>
        <dbReference type="EMBL" id="ACL56678.1"/>
    </source>
</evidence>
<dbReference type="RefSeq" id="WP_015928371.1">
    <property type="nucleotide sequence ID" value="NC_011894.1"/>
</dbReference>
<dbReference type="KEGG" id="mno:Mnod_1688"/>
<accession>B8IQX6</accession>
<proteinExistence type="predicted"/>
<dbReference type="OrthoDB" id="344729at2"/>
<keyword evidence="2" id="KW-1185">Reference proteome</keyword>
<protein>
    <recommendedName>
        <fullName evidence="3">YHS domain protein</fullName>
    </recommendedName>
</protein>
<dbReference type="Proteomes" id="UP000008207">
    <property type="component" value="Chromosome"/>
</dbReference>
<dbReference type="AlphaFoldDB" id="B8IQX6"/>